<evidence type="ECO:0000313" key="13">
    <source>
        <dbReference type="Proteomes" id="UP000317839"/>
    </source>
</evidence>
<dbReference type="SUPFAM" id="SSF46626">
    <property type="entry name" value="Cytochrome c"/>
    <property type="match status" value="2"/>
</dbReference>
<evidence type="ECO:0000256" key="6">
    <source>
        <dbReference type="ARBA" id="ARBA00023002"/>
    </source>
</evidence>
<evidence type="ECO:0000256" key="7">
    <source>
        <dbReference type="ARBA" id="ARBA00023004"/>
    </source>
</evidence>
<comment type="caution">
    <text evidence="12">The sequence shown here is derived from an EMBL/GenBank/DDBJ whole genome shotgun (WGS) entry which is preliminary data.</text>
</comment>
<evidence type="ECO:0000313" key="12">
    <source>
        <dbReference type="EMBL" id="TQV74972.1"/>
    </source>
</evidence>
<dbReference type="Proteomes" id="UP000317839">
    <property type="component" value="Unassembled WGS sequence"/>
</dbReference>
<comment type="PTM">
    <text evidence="8">Binds 2 heme groups per subunit.</text>
</comment>
<name>A0A545TCM4_9GAMM</name>
<evidence type="ECO:0000256" key="5">
    <source>
        <dbReference type="ARBA" id="ARBA00022764"/>
    </source>
</evidence>
<dbReference type="PANTHER" id="PTHR30600">
    <property type="entry name" value="CYTOCHROME C PEROXIDASE-RELATED"/>
    <property type="match status" value="1"/>
</dbReference>
<feature type="binding site" description="covalent" evidence="8">
    <location>
        <position position="106"/>
    </location>
    <ligand>
        <name>heme c</name>
        <dbReference type="ChEBI" id="CHEBI:61717"/>
        <label>1</label>
    </ligand>
</feature>
<dbReference type="RefSeq" id="WP_142941590.1">
    <property type="nucleotide sequence ID" value="NZ_VIKR01000002.1"/>
</dbReference>
<dbReference type="GO" id="GO:0042597">
    <property type="term" value="C:periplasmic space"/>
    <property type="evidence" value="ECO:0007669"/>
    <property type="project" value="UniProtKB-SubCell"/>
</dbReference>
<dbReference type="PANTHER" id="PTHR30600:SF10">
    <property type="entry name" value="BLL6722 PROTEIN"/>
    <property type="match status" value="1"/>
</dbReference>
<accession>A0A545TCM4</accession>
<feature type="binding site" description="axial binding residue" evidence="9">
    <location>
        <position position="286"/>
    </location>
    <ligand>
        <name>heme c</name>
        <dbReference type="ChEBI" id="CHEBI:61717"/>
        <label>2</label>
    </ligand>
    <ligandPart>
        <name>Fe</name>
        <dbReference type="ChEBI" id="CHEBI:18248"/>
    </ligandPart>
</feature>
<dbReference type="PROSITE" id="PS51257">
    <property type="entry name" value="PROKAR_LIPOPROTEIN"/>
    <property type="match status" value="1"/>
</dbReference>
<comment type="subcellular location">
    <subcellularLocation>
        <location evidence="1">Periplasm</location>
    </subcellularLocation>
</comment>
<dbReference type="GO" id="GO:0020037">
    <property type="term" value="F:heme binding"/>
    <property type="evidence" value="ECO:0007669"/>
    <property type="project" value="InterPro"/>
</dbReference>
<dbReference type="OrthoDB" id="9805202at2"/>
<feature type="domain" description="Cytochrome c" evidence="11">
    <location>
        <begin position="267"/>
        <end position="413"/>
    </location>
</feature>
<dbReference type="GO" id="GO:0004130">
    <property type="term" value="F:cytochrome-c peroxidase activity"/>
    <property type="evidence" value="ECO:0007669"/>
    <property type="project" value="TreeGrafter"/>
</dbReference>
<feature type="binding site" description="covalent" evidence="8">
    <location>
        <position position="282"/>
    </location>
    <ligand>
        <name>heme c</name>
        <dbReference type="ChEBI" id="CHEBI:61717"/>
        <label>2</label>
    </ligand>
</feature>
<evidence type="ECO:0000256" key="8">
    <source>
        <dbReference type="PIRSR" id="PIRSR000294-1"/>
    </source>
</evidence>
<dbReference type="InterPro" id="IPR009056">
    <property type="entry name" value="Cyt_c-like_dom"/>
</dbReference>
<proteinExistence type="predicted"/>
<evidence type="ECO:0000256" key="4">
    <source>
        <dbReference type="ARBA" id="ARBA00022729"/>
    </source>
</evidence>
<dbReference type="Pfam" id="PF03150">
    <property type="entry name" value="CCP_MauG"/>
    <property type="match status" value="1"/>
</dbReference>
<feature type="compositionally biased region" description="Acidic residues" evidence="10">
    <location>
        <begin position="60"/>
        <end position="69"/>
    </location>
</feature>
<evidence type="ECO:0000256" key="2">
    <source>
        <dbReference type="ARBA" id="ARBA00022617"/>
    </source>
</evidence>
<feature type="binding site" description="axial binding residue" evidence="9">
    <location>
        <position position="110"/>
    </location>
    <ligand>
        <name>heme c</name>
        <dbReference type="ChEBI" id="CHEBI:61717"/>
        <label>1</label>
    </ligand>
    <ligandPart>
        <name>Fe</name>
        <dbReference type="ChEBI" id="CHEBI:18248"/>
    </ligandPart>
</feature>
<organism evidence="12 13">
    <name type="scientific">Aliikangiella marina</name>
    <dbReference type="NCBI Taxonomy" id="1712262"/>
    <lineage>
        <taxon>Bacteria</taxon>
        <taxon>Pseudomonadati</taxon>
        <taxon>Pseudomonadota</taxon>
        <taxon>Gammaproteobacteria</taxon>
        <taxon>Oceanospirillales</taxon>
        <taxon>Pleioneaceae</taxon>
        <taxon>Aliikangiella</taxon>
    </lineage>
</organism>
<dbReference type="InterPro" id="IPR051395">
    <property type="entry name" value="Cytochrome_c_Peroxidase/MauG"/>
</dbReference>
<dbReference type="GO" id="GO:0009055">
    <property type="term" value="F:electron transfer activity"/>
    <property type="evidence" value="ECO:0007669"/>
    <property type="project" value="InterPro"/>
</dbReference>
<feature type="binding site" description="covalent" evidence="8">
    <location>
        <position position="109"/>
    </location>
    <ligand>
        <name>heme c</name>
        <dbReference type="ChEBI" id="CHEBI:61717"/>
        <label>1</label>
    </ligand>
</feature>
<dbReference type="GO" id="GO:0046872">
    <property type="term" value="F:metal ion binding"/>
    <property type="evidence" value="ECO:0007669"/>
    <property type="project" value="UniProtKB-KW"/>
</dbReference>
<evidence type="ECO:0000259" key="11">
    <source>
        <dbReference type="PROSITE" id="PS51007"/>
    </source>
</evidence>
<reference evidence="12 13" key="1">
    <citation type="submission" date="2019-06" db="EMBL/GenBank/DDBJ databases">
        <title>Draft genome of Aliikangiella marina GYP-15.</title>
        <authorList>
            <person name="Wang G."/>
        </authorList>
    </citation>
    <scope>NUCLEOTIDE SEQUENCE [LARGE SCALE GENOMIC DNA]</scope>
    <source>
        <strain evidence="12 13">GYP-15</strain>
    </source>
</reference>
<dbReference type="InterPro" id="IPR004852">
    <property type="entry name" value="Di-haem_cyt_c_peroxidsae"/>
</dbReference>
<keyword evidence="6" id="KW-0560">Oxidoreductase</keyword>
<dbReference type="PIRSF" id="PIRSF000294">
    <property type="entry name" value="Cytochrome-c_peroxidase"/>
    <property type="match status" value="1"/>
</dbReference>
<dbReference type="PROSITE" id="PS51007">
    <property type="entry name" value="CYTC"/>
    <property type="match status" value="2"/>
</dbReference>
<keyword evidence="12" id="KW-0575">Peroxidase</keyword>
<keyword evidence="2 8" id="KW-0349">Heme</keyword>
<gene>
    <name evidence="12" type="ORF">FLL45_08495</name>
</gene>
<dbReference type="EMBL" id="VIKR01000002">
    <property type="protein sequence ID" value="TQV74972.1"/>
    <property type="molecule type" value="Genomic_DNA"/>
</dbReference>
<keyword evidence="13" id="KW-1185">Reference proteome</keyword>
<keyword evidence="4" id="KW-0732">Signal</keyword>
<feature type="region of interest" description="Disordered" evidence="10">
    <location>
        <begin position="49"/>
        <end position="72"/>
    </location>
</feature>
<keyword evidence="7 9" id="KW-0408">Iron</keyword>
<dbReference type="AlphaFoldDB" id="A0A545TCM4"/>
<evidence type="ECO:0000256" key="1">
    <source>
        <dbReference type="ARBA" id="ARBA00004418"/>
    </source>
</evidence>
<evidence type="ECO:0000256" key="3">
    <source>
        <dbReference type="ARBA" id="ARBA00022723"/>
    </source>
</evidence>
<dbReference type="InterPro" id="IPR036909">
    <property type="entry name" value="Cyt_c-like_dom_sf"/>
</dbReference>
<evidence type="ECO:0000256" key="9">
    <source>
        <dbReference type="PIRSR" id="PIRSR000294-2"/>
    </source>
</evidence>
<feature type="binding site" description="covalent" evidence="8">
    <location>
        <position position="285"/>
    </location>
    <ligand>
        <name>heme c</name>
        <dbReference type="ChEBI" id="CHEBI:61717"/>
        <label>2</label>
    </ligand>
</feature>
<protein>
    <submittedName>
        <fullName evidence="12">Cytochrome-c peroxidase</fullName>
    </submittedName>
</protein>
<dbReference type="InterPro" id="IPR026259">
    <property type="entry name" value="MauG/Cytc_peroxidase"/>
</dbReference>
<dbReference type="Gene3D" id="1.10.760.10">
    <property type="entry name" value="Cytochrome c-like domain"/>
    <property type="match status" value="2"/>
</dbReference>
<evidence type="ECO:0000256" key="10">
    <source>
        <dbReference type="SAM" id="MobiDB-lite"/>
    </source>
</evidence>
<comment type="cofactor">
    <cofactor evidence="8">
        <name>heme</name>
        <dbReference type="ChEBI" id="CHEBI:30413"/>
    </cofactor>
    <text evidence="8">Binds 2 heme groups.</text>
</comment>
<keyword evidence="3 9" id="KW-0479">Metal-binding</keyword>
<feature type="domain" description="Cytochrome c" evidence="11">
    <location>
        <begin position="84"/>
        <end position="239"/>
    </location>
</feature>
<keyword evidence="5" id="KW-0574">Periplasm</keyword>
<sequence length="415" mass="44380">MSIFPSKASLDNRLIGIISAAVIMSLSACGGSGDSNSPNTIDEEVIESPPVTETPPVENPPEDDNDPDEPTTTLVDGTIVNTAALVSLGEQLYNDTNLSTPAGQSCASCHSLSAGFADPNTQNPTSLGADGISFGGRNSPTASYAAHIPAPQIVMRTPPNGGNANAVRIGGLFWDGRAESLEEQAKGPFLNPVEMGNSDESEVIAKLRNAAYAGEFEALFGNNILDDVDRSYDYIADAIAAFERTDVFSPFSSKFDQVQNGTASFTAAEQRGENLFNGRAQCDRCHSSDADQPQMFSNFEYENIGVPSNPLLPAVMSDPSFVDNGLGDITGNNRDNGRFRTSSLRNVAITPPYMHNGVFNTLREVIDFYNTRDTSFNQLPEVAENVDQGGNIGELGLNENEINDLIAFLETLTDQ</sequence>